<dbReference type="SUPFAM" id="SSF46955">
    <property type="entry name" value="Putative DNA-binding domain"/>
    <property type="match status" value="1"/>
</dbReference>
<dbReference type="OrthoDB" id="1097811at2"/>
<dbReference type="InterPro" id="IPR009061">
    <property type="entry name" value="DNA-bd_dom_put_sf"/>
</dbReference>
<dbReference type="NCBIfam" id="TIGR01764">
    <property type="entry name" value="excise"/>
    <property type="match status" value="1"/>
</dbReference>
<evidence type="ECO:0000259" key="1">
    <source>
        <dbReference type="Pfam" id="PF12728"/>
    </source>
</evidence>
<organism evidence="2 3">
    <name type="scientific">Mesonia phycicola</name>
    <dbReference type="NCBI Taxonomy" id="579105"/>
    <lineage>
        <taxon>Bacteria</taxon>
        <taxon>Pseudomonadati</taxon>
        <taxon>Bacteroidota</taxon>
        <taxon>Flavobacteriia</taxon>
        <taxon>Flavobacteriales</taxon>
        <taxon>Flavobacteriaceae</taxon>
        <taxon>Mesonia</taxon>
    </lineage>
</organism>
<accession>A0A1M6DW68</accession>
<dbReference type="Pfam" id="PF12728">
    <property type="entry name" value="HTH_17"/>
    <property type="match status" value="1"/>
</dbReference>
<dbReference type="AlphaFoldDB" id="A0A1M6DW68"/>
<dbReference type="EMBL" id="FQYY01000004">
    <property type="protein sequence ID" value="SHI77494.1"/>
    <property type="molecule type" value="Genomic_DNA"/>
</dbReference>
<proteinExistence type="predicted"/>
<dbReference type="InterPro" id="IPR010093">
    <property type="entry name" value="SinI_DNA-bd"/>
</dbReference>
<evidence type="ECO:0000313" key="3">
    <source>
        <dbReference type="Proteomes" id="UP000184225"/>
    </source>
</evidence>
<protein>
    <submittedName>
        <fullName evidence="2">DNA binding domain-containing protein, excisionase family</fullName>
    </submittedName>
</protein>
<gene>
    <name evidence="2" type="ORF">SAMN04488096_104203</name>
</gene>
<feature type="domain" description="Helix-turn-helix" evidence="1">
    <location>
        <begin position="44"/>
        <end position="89"/>
    </location>
</feature>
<dbReference type="RefSeq" id="WP_073149810.1">
    <property type="nucleotide sequence ID" value="NZ_FQYY01000004.1"/>
</dbReference>
<dbReference type="InterPro" id="IPR041657">
    <property type="entry name" value="HTH_17"/>
</dbReference>
<evidence type="ECO:0000313" key="2">
    <source>
        <dbReference type="EMBL" id="SHI77494.1"/>
    </source>
</evidence>
<dbReference type="GO" id="GO:0003677">
    <property type="term" value="F:DNA binding"/>
    <property type="evidence" value="ECO:0007669"/>
    <property type="project" value="InterPro"/>
</dbReference>
<reference evidence="2 3" key="1">
    <citation type="submission" date="2016-11" db="EMBL/GenBank/DDBJ databases">
        <authorList>
            <person name="Jaros S."/>
            <person name="Januszkiewicz K."/>
            <person name="Wedrychowicz H."/>
        </authorList>
    </citation>
    <scope>NUCLEOTIDE SEQUENCE [LARGE SCALE GENOMIC DNA]</scope>
    <source>
        <strain evidence="2 3">DSM 21425</strain>
    </source>
</reference>
<name>A0A1M6DW68_9FLAO</name>
<dbReference type="Proteomes" id="UP000184225">
    <property type="component" value="Unassembled WGS sequence"/>
</dbReference>
<dbReference type="STRING" id="579105.SAMN04488096_104203"/>
<sequence length="98" mass="11494">MNKNITQLHNVSPEEFKNDILDGVKKQLEFFSKNFKPKEPNIWISRQDAAELLGVSLVTIHDWCKKDILQKFKIGNRVRFKRSDIEQVLLNSNKKALK</sequence>
<keyword evidence="3" id="KW-1185">Reference proteome</keyword>